<dbReference type="SMART" id="SM00490">
    <property type="entry name" value="HELICc"/>
    <property type="match status" value="1"/>
</dbReference>
<dbReference type="InterPro" id="IPR027417">
    <property type="entry name" value="P-loop_NTPase"/>
</dbReference>
<feature type="domain" description="Helicase C-terminal" evidence="3">
    <location>
        <begin position="822"/>
        <end position="978"/>
    </location>
</feature>
<dbReference type="PANTHER" id="PTHR10799">
    <property type="entry name" value="SNF2/RAD54 HELICASE FAMILY"/>
    <property type="match status" value="1"/>
</dbReference>
<feature type="domain" description="Helicase ATP-binding" evidence="2">
    <location>
        <begin position="508"/>
        <end position="697"/>
    </location>
</feature>
<dbReference type="PROSITE" id="PS51192">
    <property type="entry name" value="HELICASE_ATP_BIND_1"/>
    <property type="match status" value="1"/>
</dbReference>
<dbReference type="GO" id="GO:0005524">
    <property type="term" value="F:ATP binding"/>
    <property type="evidence" value="ECO:0007669"/>
    <property type="project" value="InterPro"/>
</dbReference>
<dbReference type="Pfam" id="PF00176">
    <property type="entry name" value="SNF2-rel_dom"/>
    <property type="match status" value="1"/>
</dbReference>
<dbReference type="Pfam" id="PF00271">
    <property type="entry name" value="Helicase_C"/>
    <property type="match status" value="1"/>
</dbReference>
<evidence type="ECO:0000259" key="3">
    <source>
        <dbReference type="PROSITE" id="PS51194"/>
    </source>
</evidence>
<keyword evidence="4" id="KW-0347">Helicase</keyword>
<dbReference type="InterPro" id="IPR038718">
    <property type="entry name" value="SNF2-like_sf"/>
</dbReference>
<dbReference type="SMART" id="SM00487">
    <property type="entry name" value="DEXDc"/>
    <property type="match status" value="1"/>
</dbReference>
<dbReference type="InterPro" id="IPR014001">
    <property type="entry name" value="Helicase_ATP-bd"/>
</dbReference>
<dbReference type="InterPro" id="IPR001650">
    <property type="entry name" value="Helicase_C-like"/>
</dbReference>
<name>A0A1G6P8H3_9BACT</name>
<protein>
    <submittedName>
        <fullName evidence="4">Helicase conserved C-terminal domain-containing protein</fullName>
    </submittedName>
</protein>
<keyword evidence="4" id="KW-0067">ATP-binding</keyword>
<dbReference type="Gene3D" id="3.40.50.10810">
    <property type="entry name" value="Tandem AAA-ATPase domain"/>
    <property type="match status" value="1"/>
</dbReference>
<dbReference type="EMBL" id="FMYP01000049">
    <property type="protein sequence ID" value="SDC76298.1"/>
    <property type="molecule type" value="Genomic_DNA"/>
</dbReference>
<evidence type="ECO:0000256" key="1">
    <source>
        <dbReference type="ARBA" id="ARBA00022801"/>
    </source>
</evidence>
<gene>
    <name evidence="4" type="ORF">SAMN05216323_104919</name>
</gene>
<dbReference type="OrthoDB" id="9760715at2"/>
<dbReference type="SUPFAM" id="SSF52540">
    <property type="entry name" value="P-loop containing nucleoside triphosphate hydrolases"/>
    <property type="match status" value="2"/>
</dbReference>
<proteinExistence type="predicted"/>
<organism evidence="4 5">
    <name type="scientific">Williamwhitmania taraxaci</name>
    <dbReference type="NCBI Taxonomy" id="1640674"/>
    <lineage>
        <taxon>Bacteria</taxon>
        <taxon>Pseudomonadati</taxon>
        <taxon>Bacteroidota</taxon>
        <taxon>Bacteroidia</taxon>
        <taxon>Bacteroidales</taxon>
        <taxon>Williamwhitmaniaceae</taxon>
        <taxon>Williamwhitmania</taxon>
    </lineage>
</organism>
<accession>A0A1G6P8H3</accession>
<dbReference type="GO" id="GO:0016787">
    <property type="term" value="F:hydrolase activity"/>
    <property type="evidence" value="ECO:0007669"/>
    <property type="project" value="UniProtKB-KW"/>
</dbReference>
<dbReference type="PROSITE" id="PS51194">
    <property type="entry name" value="HELICASE_CTER"/>
    <property type="match status" value="1"/>
</dbReference>
<dbReference type="AlphaFoldDB" id="A0A1G6P8H3"/>
<keyword evidence="4" id="KW-0547">Nucleotide-binding</keyword>
<dbReference type="RefSeq" id="WP_092439461.1">
    <property type="nucleotide sequence ID" value="NZ_FMYP01000049.1"/>
</dbReference>
<dbReference type="CDD" id="cd18793">
    <property type="entry name" value="SF2_C_SNF"/>
    <property type="match status" value="1"/>
</dbReference>
<dbReference type="InterPro" id="IPR049730">
    <property type="entry name" value="SNF2/RAD54-like_C"/>
</dbReference>
<dbReference type="InterPro" id="IPR000330">
    <property type="entry name" value="SNF2_N"/>
</dbReference>
<keyword evidence="1" id="KW-0378">Hydrolase</keyword>
<evidence type="ECO:0000313" key="5">
    <source>
        <dbReference type="Proteomes" id="UP000199452"/>
    </source>
</evidence>
<dbReference type="STRING" id="1640674.SAMN05216323_104919"/>
<dbReference type="GO" id="GO:0004386">
    <property type="term" value="F:helicase activity"/>
    <property type="evidence" value="ECO:0007669"/>
    <property type="project" value="UniProtKB-KW"/>
</dbReference>
<dbReference type="Gene3D" id="3.40.50.300">
    <property type="entry name" value="P-loop containing nucleotide triphosphate hydrolases"/>
    <property type="match status" value="1"/>
</dbReference>
<sequence>MQNNSQIFFSLGLSEHRLWGFIFVPYLLERIGESPIYKIVENLHGKDQTRTVELSDTEKQLLKLVNEYNEKNLVKLFSKQKNQKEFIAQLTPELQATTIRPYIERRIVKCLELLKHCNTPLYQQSLKLSNFYEEERLIIETTKANTLFSFDYNEEGIKYSLSVTFNEEELKLDKTSAIISNSPCLIKWDKRLMIVEDTDGKKLRPFLLKAFIAISASASRQYFSSFVLNTIKSYPVRVTGFAISSEECPVIPSVSLEETIEGRSLACIRFHYNSHAYFANSKTDSVVSLNFDGDIPHYTRLERNYNREKELLEYFESLGFVHVEGPYYQTLLDVPPKLPKLKNLALAIGESMKKLQEAGFQVNSKLNGIKPYLGYQELDLRFTTTDEGFKAIGGIKFNGGSIGLLEIKVLLEKDHDYIPLPSGQRLYINDQDMERLRPMFFFGREEEGELRLSRHHFQLVDNSSDIELEEITQLRSFENLPQLVGNTLPVGLNATLRSYQLEGFAWLKYLQMNRFGGCLADDMGLGKTIQTLAFLLWSKQNIRQKAEMELTAATVTQPTLFQNTQVLEEREGKKPTSLIVMPTSLIHSWKAEVKKFTPNLTIYEHTGINRARDIQRLGKYDIILTTYGVLRNDAEMLSKFRFYYVILDESQMIKNPDSKGYRAALKLNTENRLVVTGTPIENSLNDLWAQMNVINRGILGNQKVFDEQFSNSINTGVTAFDEKRLKSIIAPFILRRTKDEVAKDLPAKIENIVYCDMSEAQQAVYEHEKESFRQNIMANLDADGHSRNRMKIFQGLIRLRQAACHPALIDDGFCGNSGKFEEVVRMIDSVVSEGHKVLVFSSFVKHLRLVESEIKNREIPYLMLTGSSTNREELVKNFQNNDKVKVFLISLKAGGFGLNLTAADYVFLLDPWWNPASENQALDRAHRIGQDRKVFAYRFITSGTIEEKILILQEKKSKLADTFISSNNPLKDLNRDLLESLLG</sequence>
<evidence type="ECO:0000313" key="4">
    <source>
        <dbReference type="EMBL" id="SDC76298.1"/>
    </source>
</evidence>
<dbReference type="Proteomes" id="UP000199452">
    <property type="component" value="Unassembled WGS sequence"/>
</dbReference>
<keyword evidence="5" id="KW-1185">Reference proteome</keyword>
<evidence type="ECO:0000259" key="2">
    <source>
        <dbReference type="PROSITE" id="PS51192"/>
    </source>
</evidence>
<reference evidence="4 5" key="1">
    <citation type="submission" date="2016-09" db="EMBL/GenBank/DDBJ databases">
        <authorList>
            <person name="Capua I."/>
            <person name="De Benedictis P."/>
            <person name="Joannis T."/>
            <person name="Lombin L.H."/>
            <person name="Cattoli G."/>
        </authorList>
    </citation>
    <scope>NUCLEOTIDE SEQUENCE [LARGE SCALE GENOMIC DNA]</scope>
    <source>
        <strain evidence="4 5">A7P-90m</strain>
    </source>
</reference>